<name>V8N2V4_OPHHA</name>
<evidence type="ECO:0000313" key="5">
    <source>
        <dbReference type="Proteomes" id="UP000018936"/>
    </source>
</evidence>
<keyword evidence="5" id="KW-1185">Reference proteome</keyword>
<dbReference type="Pfam" id="PF00342">
    <property type="entry name" value="PGI"/>
    <property type="match status" value="1"/>
</dbReference>
<proteinExistence type="predicted"/>
<dbReference type="GO" id="GO:0097367">
    <property type="term" value="F:carbohydrate derivative binding"/>
    <property type="evidence" value="ECO:0007669"/>
    <property type="project" value="InterPro"/>
</dbReference>
<dbReference type="PROSITE" id="PS51463">
    <property type="entry name" value="P_GLUCOSE_ISOMERASE_3"/>
    <property type="match status" value="1"/>
</dbReference>
<dbReference type="GO" id="GO:0048029">
    <property type="term" value="F:monosaccharide binding"/>
    <property type="evidence" value="ECO:0007669"/>
    <property type="project" value="TreeGrafter"/>
</dbReference>
<protein>
    <recommendedName>
        <fullName evidence="6">Glucose-6-phosphate isomerase</fullName>
    </recommendedName>
</protein>
<evidence type="ECO:0000313" key="4">
    <source>
        <dbReference type="EMBL" id="ETE56594.1"/>
    </source>
</evidence>
<dbReference type="GO" id="GO:0004347">
    <property type="term" value="F:glucose-6-phosphate isomerase activity"/>
    <property type="evidence" value="ECO:0007669"/>
    <property type="project" value="InterPro"/>
</dbReference>
<keyword evidence="2" id="KW-0324">Glycolysis</keyword>
<evidence type="ECO:0008006" key="6">
    <source>
        <dbReference type="Google" id="ProtNLM"/>
    </source>
</evidence>
<reference evidence="4 5" key="1">
    <citation type="journal article" date="2013" name="Proc. Natl. Acad. Sci. U.S.A.">
        <title>The king cobra genome reveals dynamic gene evolution and adaptation in the snake venom system.</title>
        <authorList>
            <person name="Vonk F.J."/>
            <person name="Casewell N.R."/>
            <person name="Henkel C.V."/>
            <person name="Heimberg A.M."/>
            <person name="Jansen H.J."/>
            <person name="McCleary R.J."/>
            <person name="Kerkkamp H.M."/>
            <person name="Vos R.A."/>
            <person name="Guerreiro I."/>
            <person name="Calvete J.J."/>
            <person name="Wuster W."/>
            <person name="Woods A.E."/>
            <person name="Logan J.M."/>
            <person name="Harrison R.A."/>
            <person name="Castoe T.A."/>
            <person name="de Koning A.P."/>
            <person name="Pollock D.D."/>
            <person name="Yandell M."/>
            <person name="Calderon D."/>
            <person name="Renjifo C."/>
            <person name="Currier R.B."/>
            <person name="Salgado D."/>
            <person name="Pla D."/>
            <person name="Sanz L."/>
            <person name="Hyder A.S."/>
            <person name="Ribeiro J.M."/>
            <person name="Arntzen J.W."/>
            <person name="van den Thillart G.E."/>
            <person name="Boetzer M."/>
            <person name="Pirovano W."/>
            <person name="Dirks R.P."/>
            <person name="Spaink H.P."/>
            <person name="Duboule D."/>
            <person name="McGlinn E."/>
            <person name="Kini R.M."/>
            <person name="Richardson M.K."/>
        </authorList>
    </citation>
    <scope>NUCLEOTIDE SEQUENCE</scope>
    <source>
        <tissue evidence="4">Blood</tissue>
    </source>
</reference>
<evidence type="ECO:0000256" key="2">
    <source>
        <dbReference type="ARBA" id="ARBA00023152"/>
    </source>
</evidence>
<dbReference type="Proteomes" id="UP000018936">
    <property type="component" value="Unassembled WGS sequence"/>
</dbReference>
<evidence type="ECO:0000256" key="3">
    <source>
        <dbReference type="ARBA" id="ARBA00023235"/>
    </source>
</evidence>
<dbReference type="PANTHER" id="PTHR11469">
    <property type="entry name" value="GLUCOSE-6-PHOSPHATE ISOMERASE"/>
    <property type="match status" value="1"/>
</dbReference>
<dbReference type="Gene3D" id="3.40.50.10490">
    <property type="entry name" value="Glucose-6-phosphate isomerase like protein, domain 1"/>
    <property type="match status" value="1"/>
</dbReference>
<dbReference type="SUPFAM" id="SSF53697">
    <property type="entry name" value="SIS domain"/>
    <property type="match status" value="1"/>
</dbReference>
<dbReference type="InterPro" id="IPR046348">
    <property type="entry name" value="SIS_dom_sf"/>
</dbReference>
<keyword evidence="1" id="KW-0312">Gluconeogenesis</keyword>
<feature type="non-terminal residue" evidence="4">
    <location>
        <position position="1"/>
    </location>
</feature>
<accession>V8N2V4</accession>
<dbReference type="GO" id="GO:0005829">
    <property type="term" value="C:cytosol"/>
    <property type="evidence" value="ECO:0007669"/>
    <property type="project" value="TreeGrafter"/>
</dbReference>
<dbReference type="InterPro" id="IPR001672">
    <property type="entry name" value="G6P_Isomerase"/>
</dbReference>
<dbReference type="GO" id="GO:0006094">
    <property type="term" value="P:gluconeogenesis"/>
    <property type="evidence" value="ECO:0007669"/>
    <property type="project" value="UniProtKB-KW"/>
</dbReference>
<dbReference type="OrthoDB" id="5831190at2759"/>
<feature type="non-terminal residue" evidence="4">
    <location>
        <position position="97"/>
    </location>
</feature>
<dbReference type="AlphaFoldDB" id="V8N2V4"/>
<evidence type="ECO:0000256" key="1">
    <source>
        <dbReference type="ARBA" id="ARBA00022432"/>
    </source>
</evidence>
<dbReference type="GO" id="GO:0051156">
    <property type="term" value="P:glucose 6-phosphate metabolic process"/>
    <property type="evidence" value="ECO:0007669"/>
    <property type="project" value="TreeGrafter"/>
</dbReference>
<keyword evidence="3" id="KW-0413">Isomerase</keyword>
<dbReference type="PANTHER" id="PTHR11469:SF1">
    <property type="entry name" value="GLUCOSE-6-PHOSPHATE ISOMERASE"/>
    <property type="match status" value="1"/>
</dbReference>
<sequence length="97" mass="10483">MKSLEFPSISILRHSSKRHSKVRSGDWKGYTGKAITDVVNIGIGGSDLGPLMVTEALKPYSKGGPRVWFVSNIDGTHMAKTLAALNPETVLFIIASK</sequence>
<dbReference type="GO" id="GO:0006096">
    <property type="term" value="P:glycolytic process"/>
    <property type="evidence" value="ECO:0007669"/>
    <property type="project" value="UniProtKB-KW"/>
</dbReference>
<organism evidence="4 5">
    <name type="scientific">Ophiophagus hannah</name>
    <name type="common">King cobra</name>
    <name type="synonym">Naja hannah</name>
    <dbReference type="NCBI Taxonomy" id="8665"/>
    <lineage>
        <taxon>Eukaryota</taxon>
        <taxon>Metazoa</taxon>
        <taxon>Chordata</taxon>
        <taxon>Craniata</taxon>
        <taxon>Vertebrata</taxon>
        <taxon>Euteleostomi</taxon>
        <taxon>Lepidosauria</taxon>
        <taxon>Squamata</taxon>
        <taxon>Bifurcata</taxon>
        <taxon>Unidentata</taxon>
        <taxon>Episquamata</taxon>
        <taxon>Toxicofera</taxon>
        <taxon>Serpentes</taxon>
        <taxon>Colubroidea</taxon>
        <taxon>Elapidae</taxon>
        <taxon>Elapinae</taxon>
        <taxon>Ophiophagus</taxon>
    </lineage>
</organism>
<dbReference type="EMBL" id="AZIM01017271">
    <property type="protein sequence ID" value="ETE56594.1"/>
    <property type="molecule type" value="Genomic_DNA"/>
</dbReference>
<comment type="caution">
    <text evidence="4">The sequence shown here is derived from an EMBL/GenBank/DDBJ whole genome shotgun (WGS) entry which is preliminary data.</text>
</comment>
<gene>
    <name evidence="4" type="ORF">L345_17695</name>
</gene>